<dbReference type="EMBL" id="JASCZI010031337">
    <property type="protein sequence ID" value="MED6126544.1"/>
    <property type="molecule type" value="Genomic_DNA"/>
</dbReference>
<evidence type="ECO:0000313" key="2">
    <source>
        <dbReference type="Proteomes" id="UP001341840"/>
    </source>
</evidence>
<evidence type="ECO:0000313" key="1">
    <source>
        <dbReference type="EMBL" id="MED6126544.1"/>
    </source>
</evidence>
<sequence>MGTDSLLARNTRVNRAIHDREGFLLLDSMTCDLSCKCVSWFNRLRSEQKWLKRARGSRRSRRKAWRPNSVPMHMHQRLMCVRIAMTWVARRLKSDPMRTHLKRVVTLCPGCGVKCADDLSRWSLRATDGRNRVNLEPVWIRLQRNPVFNLRNSEPAARAAADIQAWFTRSIKQDLTFSSILWWTWRDKNHSFLNNLDLWSTHKIMALCTTSFKELKAFNNLQPIYLAAGIPPQRLDSTTEK</sequence>
<keyword evidence="2" id="KW-1185">Reference proteome</keyword>
<accession>A0ABU6RRP5</accession>
<proteinExistence type="predicted"/>
<dbReference type="Proteomes" id="UP001341840">
    <property type="component" value="Unassembled WGS sequence"/>
</dbReference>
<name>A0ABU6RRP5_9FABA</name>
<gene>
    <name evidence="1" type="ORF">PIB30_079501</name>
</gene>
<evidence type="ECO:0008006" key="3">
    <source>
        <dbReference type="Google" id="ProtNLM"/>
    </source>
</evidence>
<protein>
    <recommendedName>
        <fullName evidence="3">Reverse transcriptase zinc-binding domain-containing protein</fullName>
    </recommendedName>
</protein>
<organism evidence="1 2">
    <name type="scientific">Stylosanthes scabra</name>
    <dbReference type="NCBI Taxonomy" id="79078"/>
    <lineage>
        <taxon>Eukaryota</taxon>
        <taxon>Viridiplantae</taxon>
        <taxon>Streptophyta</taxon>
        <taxon>Embryophyta</taxon>
        <taxon>Tracheophyta</taxon>
        <taxon>Spermatophyta</taxon>
        <taxon>Magnoliopsida</taxon>
        <taxon>eudicotyledons</taxon>
        <taxon>Gunneridae</taxon>
        <taxon>Pentapetalae</taxon>
        <taxon>rosids</taxon>
        <taxon>fabids</taxon>
        <taxon>Fabales</taxon>
        <taxon>Fabaceae</taxon>
        <taxon>Papilionoideae</taxon>
        <taxon>50 kb inversion clade</taxon>
        <taxon>dalbergioids sensu lato</taxon>
        <taxon>Dalbergieae</taxon>
        <taxon>Pterocarpus clade</taxon>
        <taxon>Stylosanthes</taxon>
    </lineage>
</organism>
<reference evidence="1 2" key="1">
    <citation type="journal article" date="2023" name="Plants (Basel)">
        <title>Bridging the Gap: Combining Genomics and Transcriptomics Approaches to Understand Stylosanthes scabra, an Orphan Legume from the Brazilian Caatinga.</title>
        <authorList>
            <person name="Ferreira-Neto J.R.C."/>
            <person name="da Silva M.D."/>
            <person name="Binneck E."/>
            <person name="de Melo N.F."/>
            <person name="da Silva R.H."/>
            <person name="de Melo A.L.T.M."/>
            <person name="Pandolfi V."/>
            <person name="Bustamante F.O."/>
            <person name="Brasileiro-Vidal A.C."/>
            <person name="Benko-Iseppon A.M."/>
        </authorList>
    </citation>
    <scope>NUCLEOTIDE SEQUENCE [LARGE SCALE GENOMIC DNA]</scope>
    <source>
        <tissue evidence="1">Leaves</tissue>
    </source>
</reference>
<comment type="caution">
    <text evidence="1">The sequence shown here is derived from an EMBL/GenBank/DDBJ whole genome shotgun (WGS) entry which is preliminary data.</text>
</comment>